<gene>
    <name evidence="2" type="primary">LOC136088255</name>
</gene>
<proteinExistence type="predicted"/>
<dbReference type="PANTHER" id="PTHR46880">
    <property type="entry name" value="RAS-ASSOCIATING DOMAIN-CONTAINING PROTEIN"/>
    <property type="match status" value="1"/>
</dbReference>
<dbReference type="PANTHER" id="PTHR46880:SF8">
    <property type="entry name" value="E3 SUMO-PROTEIN LIGASE KIAA1586"/>
    <property type="match status" value="1"/>
</dbReference>
<dbReference type="RefSeq" id="XP_065668012.1">
    <property type="nucleotide sequence ID" value="XM_065811940.1"/>
</dbReference>
<evidence type="ECO:0000313" key="2">
    <source>
        <dbReference type="RefSeq" id="XP_065668012.1"/>
    </source>
</evidence>
<sequence length="304" mass="34356">MGMKISKEWFNNEVSYYGENRKQQLSSLRKKIFDHKESVGHQAALKMVEEAKKETLSNNILKSLTREKIVTANIFRTAYKVAKGNQSFNNFEMETDLQEINGVKMGRILHSTNACINNIGNEIRKKIIAEVIKSTSKISIIIDESTTISQKSTLIVYIRCCVKGSGMNSPINLFLDLVELESVTAKGLFVALLECLHSYGKKDEYLKNYLVSVACDGAAVMLGCKNGVFKLITEKFSFVIVWHCANHRLELSVGDTIREISSINRFKSFLNKLYAVYHASPKNSRELRSCAELLNIQLLKIGRI</sequence>
<accession>A0ABM4D1A4</accession>
<organism evidence="1 2">
    <name type="scientific">Hydra vulgaris</name>
    <name type="common">Hydra</name>
    <name type="synonym">Hydra attenuata</name>
    <dbReference type="NCBI Taxonomy" id="6087"/>
    <lineage>
        <taxon>Eukaryota</taxon>
        <taxon>Metazoa</taxon>
        <taxon>Cnidaria</taxon>
        <taxon>Hydrozoa</taxon>
        <taxon>Hydroidolina</taxon>
        <taxon>Anthoathecata</taxon>
        <taxon>Aplanulata</taxon>
        <taxon>Hydridae</taxon>
        <taxon>Hydra</taxon>
    </lineage>
</organism>
<protein>
    <submittedName>
        <fullName evidence="2">E3 SUMO-protein ligase KIAA1586-like</fullName>
    </submittedName>
</protein>
<name>A0ABM4D1A4_HYDVU</name>
<evidence type="ECO:0000313" key="1">
    <source>
        <dbReference type="Proteomes" id="UP001652625"/>
    </source>
</evidence>
<reference evidence="2" key="1">
    <citation type="submission" date="2025-08" db="UniProtKB">
        <authorList>
            <consortium name="RefSeq"/>
        </authorList>
    </citation>
    <scope>IDENTIFICATION</scope>
</reference>
<dbReference type="GeneID" id="136088255"/>
<keyword evidence="1" id="KW-1185">Reference proteome</keyword>
<dbReference type="Proteomes" id="UP001652625">
    <property type="component" value="Chromosome 12"/>
</dbReference>